<dbReference type="PANTHER" id="PTHR33371:SF16">
    <property type="entry name" value="MCE-FAMILY PROTEIN MCE3F"/>
    <property type="match status" value="1"/>
</dbReference>
<dbReference type="Pfam" id="PF11887">
    <property type="entry name" value="Mce4_CUP1"/>
    <property type="match status" value="1"/>
</dbReference>
<feature type="domain" description="Mce/MlaD" evidence="3">
    <location>
        <begin position="58"/>
        <end position="132"/>
    </location>
</feature>
<name>A0ABW7TSW3_9NOCA</name>
<proteinExistence type="predicted"/>
<feature type="transmembrane region" description="Helical" evidence="2">
    <location>
        <begin position="31"/>
        <end position="50"/>
    </location>
</feature>
<feature type="compositionally biased region" description="Low complexity" evidence="1">
    <location>
        <begin position="402"/>
        <end position="426"/>
    </location>
</feature>
<dbReference type="Pfam" id="PF02470">
    <property type="entry name" value="MlaD"/>
    <property type="match status" value="1"/>
</dbReference>
<feature type="compositionally biased region" description="Pro residues" evidence="1">
    <location>
        <begin position="379"/>
        <end position="394"/>
    </location>
</feature>
<evidence type="ECO:0000313" key="6">
    <source>
        <dbReference type="Proteomes" id="UP001611263"/>
    </source>
</evidence>
<dbReference type="Proteomes" id="UP001611263">
    <property type="component" value="Unassembled WGS sequence"/>
</dbReference>
<reference evidence="5 6" key="1">
    <citation type="submission" date="2024-10" db="EMBL/GenBank/DDBJ databases">
        <title>The Natural Products Discovery Center: Release of the First 8490 Sequenced Strains for Exploring Actinobacteria Biosynthetic Diversity.</title>
        <authorList>
            <person name="Kalkreuter E."/>
            <person name="Kautsar S.A."/>
            <person name="Yang D."/>
            <person name="Bader C.D."/>
            <person name="Teijaro C.N."/>
            <person name="Fluegel L."/>
            <person name="Davis C.M."/>
            <person name="Simpson J.R."/>
            <person name="Lauterbach L."/>
            <person name="Steele A.D."/>
            <person name="Gui C."/>
            <person name="Meng S."/>
            <person name="Li G."/>
            <person name="Viehrig K."/>
            <person name="Ye F."/>
            <person name="Su P."/>
            <person name="Kiefer A.F."/>
            <person name="Nichols A."/>
            <person name="Cepeda A.J."/>
            <person name="Yan W."/>
            <person name="Fan B."/>
            <person name="Jiang Y."/>
            <person name="Adhikari A."/>
            <person name="Zheng C.-J."/>
            <person name="Schuster L."/>
            <person name="Cowan T.M."/>
            <person name="Smanski M.J."/>
            <person name="Chevrette M.G."/>
            <person name="De Carvalho L.P.S."/>
            <person name="Shen B."/>
        </authorList>
    </citation>
    <scope>NUCLEOTIDE SEQUENCE [LARGE SCALE GENOMIC DNA]</scope>
    <source>
        <strain evidence="5 6">NPDC020568</strain>
    </source>
</reference>
<dbReference type="InterPro" id="IPR052336">
    <property type="entry name" value="MlaD_Phospholipid_Transporter"/>
</dbReference>
<gene>
    <name evidence="5" type="ORF">ACH4WX_25635</name>
</gene>
<dbReference type="InterPro" id="IPR024516">
    <property type="entry name" value="Mce_C"/>
</dbReference>
<evidence type="ECO:0000259" key="4">
    <source>
        <dbReference type="Pfam" id="PF11887"/>
    </source>
</evidence>
<feature type="domain" description="Mammalian cell entry C-terminal" evidence="4">
    <location>
        <begin position="140"/>
        <end position="305"/>
    </location>
</feature>
<evidence type="ECO:0000259" key="3">
    <source>
        <dbReference type="Pfam" id="PF02470"/>
    </source>
</evidence>
<accession>A0ABW7TSW3</accession>
<evidence type="ECO:0000256" key="2">
    <source>
        <dbReference type="SAM" id="Phobius"/>
    </source>
</evidence>
<organism evidence="5 6">
    <name type="scientific">Nocardia carnea</name>
    <dbReference type="NCBI Taxonomy" id="37328"/>
    <lineage>
        <taxon>Bacteria</taxon>
        <taxon>Bacillati</taxon>
        <taxon>Actinomycetota</taxon>
        <taxon>Actinomycetes</taxon>
        <taxon>Mycobacteriales</taxon>
        <taxon>Nocardiaceae</taxon>
        <taxon>Nocardia</taxon>
    </lineage>
</organism>
<sequence length="426" mass="44806">MSARGAVAERPARILVGTVDRVRRYRTTTSLLGLLLVLLIGSGYLLFGALDINPFAAQYRVRVELRESGGLLPGQDVTLRGVRIGEVDSVEVAGGKVVAVAAIDERIRIPATGRVRTAALSAAGEQYLDFLPDTDGGPYLQPGAVVTQDRTSSPVPLSTMLEGLSGILAQVDPDQLRTISDELGAGDAGPEKLAALIDGGFFMISTLDGVLPQTVSLLRNSRTVLGTIAETAPGLRNTAAGLSTTMGGIAAMTGGFEHLVARTPETLAAIDTLMARNGPTMVQLLGELTTVAQMANPRVPAFEEFFFPQQRGGSALDAMATAFHDGKIWALASIYPRYQCDYNVPRAPGPVPDYPEPYLYSDCTDPDPTLLPRGARNAPRPPGVSPLPAVPPGADPLDTADPTPTGPLTIPTPYGGPYTPTYVPPN</sequence>
<dbReference type="GeneID" id="93508555"/>
<keyword evidence="2" id="KW-0812">Transmembrane</keyword>
<keyword evidence="2" id="KW-0472">Membrane</keyword>
<keyword evidence="6" id="KW-1185">Reference proteome</keyword>
<dbReference type="EMBL" id="JBIRUQ010000007">
    <property type="protein sequence ID" value="MFI1464118.1"/>
    <property type="molecule type" value="Genomic_DNA"/>
</dbReference>
<keyword evidence="2" id="KW-1133">Transmembrane helix</keyword>
<dbReference type="PANTHER" id="PTHR33371">
    <property type="entry name" value="INTERMEMBRANE PHOSPHOLIPID TRANSPORT SYSTEM BINDING PROTEIN MLAD-RELATED"/>
    <property type="match status" value="1"/>
</dbReference>
<evidence type="ECO:0000313" key="5">
    <source>
        <dbReference type="EMBL" id="MFI1464118.1"/>
    </source>
</evidence>
<comment type="caution">
    <text evidence="5">The sequence shown here is derived from an EMBL/GenBank/DDBJ whole genome shotgun (WGS) entry which is preliminary data.</text>
</comment>
<dbReference type="InterPro" id="IPR003399">
    <property type="entry name" value="Mce/MlaD"/>
</dbReference>
<feature type="region of interest" description="Disordered" evidence="1">
    <location>
        <begin position="365"/>
        <end position="426"/>
    </location>
</feature>
<protein>
    <submittedName>
        <fullName evidence="5">MlaD family protein</fullName>
    </submittedName>
</protein>
<evidence type="ECO:0000256" key="1">
    <source>
        <dbReference type="SAM" id="MobiDB-lite"/>
    </source>
</evidence>
<dbReference type="RefSeq" id="WP_033245587.1">
    <property type="nucleotide sequence ID" value="NZ_JBIRUQ010000007.1"/>
</dbReference>